<evidence type="ECO:0000256" key="4">
    <source>
        <dbReference type="ARBA" id="ARBA00023125"/>
    </source>
</evidence>
<keyword evidence="4" id="KW-0238">DNA-binding</keyword>
<sequence length="197" mass="22390">MTSELKQSANEALQELALLETIACGGEAGRRALKDLYFQYAHRFRGYFLRRGLNQADAEDLTQESFIKIVRSAANANSITAPRAWLWSVAKSVLLDHLKKTPSSNQEWDAQGDEPFSEFSHDQQAMARCVEQQFQQFASSSPEGAQIIRWVVLDGFSSTEVAEMIDRTHGATREYLSQLRKKLRPLLEVCRDLLHTR</sequence>
<dbReference type="SUPFAM" id="SSF88659">
    <property type="entry name" value="Sigma3 and sigma4 domains of RNA polymerase sigma factors"/>
    <property type="match status" value="1"/>
</dbReference>
<name>A0A927C4E9_9GAMM</name>
<feature type="domain" description="RNA polymerase sigma-70 region 2" evidence="6">
    <location>
        <begin position="37"/>
        <end position="100"/>
    </location>
</feature>
<dbReference type="InterPro" id="IPR036388">
    <property type="entry name" value="WH-like_DNA-bd_sf"/>
</dbReference>
<dbReference type="GO" id="GO:0003677">
    <property type="term" value="F:DNA binding"/>
    <property type="evidence" value="ECO:0007669"/>
    <property type="project" value="UniProtKB-KW"/>
</dbReference>
<accession>A0A927C4E9</accession>
<dbReference type="NCBIfam" id="TIGR02937">
    <property type="entry name" value="sigma70-ECF"/>
    <property type="match status" value="1"/>
</dbReference>
<gene>
    <name evidence="7" type="ORF">IB286_09495</name>
</gene>
<evidence type="ECO:0000313" key="8">
    <source>
        <dbReference type="Proteomes" id="UP000610558"/>
    </source>
</evidence>
<dbReference type="InterPro" id="IPR007627">
    <property type="entry name" value="RNA_pol_sigma70_r2"/>
</dbReference>
<dbReference type="Gene3D" id="1.10.10.10">
    <property type="entry name" value="Winged helix-like DNA-binding domain superfamily/Winged helix DNA-binding domain"/>
    <property type="match status" value="1"/>
</dbReference>
<dbReference type="GO" id="GO:0016987">
    <property type="term" value="F:sigma factor activity"/>
    <property type="evidence" value="ECO:0007669"/>
    <property type="project" value="UniProtKB-KW"/>
</dbReference>
<keyword evidence="3" id="KW-0731">Sigma factor</keyword>
<dbReference type="GO" id="GO:0006352">
    <property type="term" value="P:DNA-templated transcription initiation"/>
    <property type="evidence" value="ECO:0007669"/>
    <property type="project" value="InterPro"/>
</dbReference>
<dbReference type="SUPFAM" id="SSF88946">
    <property type="entry name" value="Sigma2 domain of RNA polymerase sigma factors"/>
    <property type="match status" value="1"/>
</dbReference>
<organism evidence="7 8">
    <name type="scientific">Spongiibacter pelagi</name>
    <dbReference type="NCBI Taxonomy" id="2760804"/>
    <lineage>
        <taxon>Bacteria</taxon>
        <taxon>Pseudomonadati</taxon>
        <taxon>Pseudomonadota</taxon>
        <taxon>Gammaproteobacteria</taxon>
        <taxon>Cellvibrionales</taxon>
        <taxon>Spongiibacteraceae</taxon>
        <taxon>Spongiibacter</taxon>
    </lineage>
</organism>
<protein>
    <submittedName>
        <fullName evidence="7">RNA polymerase sigma factor</fullName>
    </submittedName>
</protein>
<comment type="similarity">
    <text evidence="1">Belongs to the sigma-70 factor family. ECF subfamily.</text>
</comment>
<comment type="caution">
    <text evidence="7">The sequence shown here is derived from an EMBL/GenBank/DDBJ whole genome shotgun (WGS) entry which is preliminary data.</text>
</comment>
<dbReference type="InterPro" id="IPR013324">
    <property type="entry name" value="RNA_pol_sigma_r3/r4-like"/>
</dbReference>
<dbReference type="Pfam" id="PF04542">
    <property type="entry name" value="Sigma70_r2"/>
    <property type="match status" value="1"/>
</dbReference>
<dbReference type="PANTHER" id="PTHR43133">
    <property type="entry name" value="RNA POLYMERASE ECF-TYPE SIGMA FACTO"/>
    <property type="match status" value="1"/>
</dbReference>
<dbReference type="RefSeq" id="WP_190764819.1">
    <property type="nucleotide sequence ID" value="NZ_JACXLD010000004.1"/>
</dbReference>
<evidence type="ECO:0000313" key="7">
    <source>
        <dbReference type="EMBL" id="MBD2859240.1"/>
    </source>
</evidence>
<dbReference type="AlphaFoldDB" id="A0A927C4E9"/>
<dbReference type="InterPro" id="IPR014284">
    <property type="entry name" value="RNA_pol_sigma-70_dom"/>
</dbReference>
<evidence type="ECO:0000256" key="3">
    <source>
        <dbReference type="ARBA" id="ARBA00023082"/>
    </source>
</evidence>
<dbReference type="Gene3D" id="1.10.1740.10">
    <property type="match status" value="1"/>
</dbReference>
<dbReference type="InterPro" id="IPR013325">
    <property type="entry name" value="RNA_pol_sigma_r2"/>
</dbReference>
<dbReference type="InterPro" id="IPR039425">
    <property type="entry name" value="RNA_pol_sigma-70-like"/>
</dbReference>
<proteinExistence type="inferred from homology"/>
<dbReference type="Proteomes" id="UP000610558">
    <property type="component" value="Unassembled WGS sequence"/>
</dbReference>
<dbReference type="PANTHER" id="PTHR43133:SF8">
    <property type="entry name" value="RNA POLYMERASE SIGMA FACTOR HI_1459-RELATED"/>
    <property type="match status" value="1"/>
</dbReference>
<evidence type="ECO:0000256" key="2">
    <source>
        <dbReference type="ARBA" id="ARBA00023015"/>
    </source>
</evidence>
<keyword evidence="8" id="KW-1185">Reference proteome</keyword>
<reference evidence="7" key="1">
    <citation type="submission" date="2020-09" db="EMBL/GenBank/DDBJ databases">
        <authorList>
            <person name="Yoon J.-W."/>
        </authorList>
    </citation>
    <scope>NUCLEOTIDE SEQUENCE</scope>
    <source>
        <strain evidence="7">KMU-158</strain>
    </source>
</reference>
<keyword evidence="5" id="KW-0804">Transcription</keyword>
<evidence type="ECO:0000259" key="6">
    <source>
        <dbReference type="Pfam" id="PF04542"/>
    </source>
</evidence>
<keyword evidence="2" id="KW-0805">Transcription regulation</keyword>
<evidence type="ECO:0000256" key="5">
    <source>
        <dbReference type="ARBA" id="ARBA00023163"/>
    </source>
</evidence>
<dbReference type="EMBL" id="JACXLD010000004">
    <property type="protein sequence ID" value="MBD2859240.1"/>
    <property type="molecule type" value="Genomic_DNA"/>
</dbReference>
<evidence type="ECO:0000256" key="1">
    <source>
        <dbReference type="ARBA" id="ARBA00010641"/>
    </source>
</evidence>